<keyword evidence="5" id="KW-1185">Reference proteome</keyword>
<dbReference type="GO" id="GO:0042602">
    <property type="term" value="F:riboflavin reductase (NADPH) activity"/>
    <property type="evidence" value="ECO:0007669"/>
    <property type="project" value="TreeGrafter"/>
</dbReference>
<name>A0A4S4AZ00_9RHOO</name>
<dbReference type="AlphaFoldDB" id="A0A4S4AZ00"/>
<protein>
    <submittedName>
        <fullName evidence="4">Flavin reductase family protein</fullName>
    </submittedName>
</protein>
<organism evidence="4 5">
    <name type="scientific">Pseudothauera rhizosphaerae</name>
    <dbReference type="NCBI Taxonomy" id="2565932"/>
    <lineage>
        <taxon>Bacteria</taxon>
        <taxon>Pseudomonadati</taxon>
        <taxon>Pseudomonadota</taxon>
        <taxon>Betaproteobacteria</taxon>
        <taxon>Rhodocyclales</taxon>
        <taxon>Zoogloeaceae</taxon>
        <taxon>Pseudothauera</taxon>
    </lineage>
</organism>
<dbReference type="PANTHER" id="PTHR30466:SF11">
    <property type="entry name" value="FLAVIN-DEPENDENT MONOOXYGENASE, REDUCTASE SUBUNIT HSAB"/>
    <property type="match status" value="1"/>
</dbReference>
<dbReference type="Proteomes" id="UP000307956">
    <property type="component" value="Unassembled WGS sequence"/>
</dbReference>
<comment type="caution">
    <text evidence="4">The sequence shown here is derived from an EMBL/GenBank/DDBJ whole genome shotgun (WGS) entry which is preliminary data.</text>
</comment>
<dbReference type="InterPro" id="IPR002563">
    <property type="entry name" value="Flavin_Rdtase-like_dom"/>
</dbReference>
<dbReference type="InterPro" id="IPR050268">
    <property type="entry name" value="NADH-dep_flavin_reductase"/>
</dbReference>
<evidence type="ECO:0000256" key="2">
    <source>
        <dbReference type="ARBA" id="ARBA00023002"/>
    </source>
</evidence>
<dbReference type="GO" id="GO:0010181">
    <property type="term" value="F:FMN binding"/>
    <property type="evidence" value="ECO:0007669"/>
    <property type="project" value="InterPro"/>
</dbReference>
<dbReference type="EMBL" id="SSOD01000001">
    <property type="protein sequence ID" value="THF65350.1"/>
    <property type="molecule type" value="Genomic_DNA"/>
</dbReference>
<dbReference type="SUPFAM" id="SSF50475">
    <property type="entry name" value="FMN-binding split barrel"/>
    <property type="match status" value="1"/>
</dbReference>
<dbReference type="SMART" id="SM00903">
    <property type="entry name" value="Flavin_Reduct"/>
    <property type="match status" value="1"/>
</dbReference>
<evidence type="ECO:0000313" key="5">
    <source>
        <dbReference type="Proteomes" id="UP000307956"/>
    </source>
</evidence>
<dbReference type="OrthoDB" id="9792858at2"/>
<accession>A0A4S4AZ00</accession>
<feature type="domain" description="Flavin reductase like" evidence="3">
    <location>
        <begin position="20"/>
        <end position="163"/>
    </location>
</feature>
<evidence type="ECO:0000256" key="1">
    <source>
        <dbReference type="ARBA" id="ARBA00008898"/>
    </source>
</evidence>
<sequence length="166" mass="18200">MSAQSYYTHEDFTRNFRNALGMFATGITVVTTRAGNGAPVGLTVNSFNSVSLDPPLVLWSLSAAAPSVPVFEACEYYAINVLAEDQQDLSQLFASRSEDRFAGLEYDEGLGGSPLLRGCCARFECRNTHRYPGGDHVLFVSEVVNFDRADRPPLLFHGGAYRRLAP</sequence>
<dbReference type="RefSeq" id="WP_136383243.1">
    <property type="nucleotide sequence ID" value="NZ_SSOD01000001.1"/>
</dbReference>
<gene>
    <name evidence="4" type="ORF">E6O51_01745</name>
</gene>
<dbReference type="PANTHER" id="PTHR30466">
    <property type="entry name" value="FLAVIN REDUCTASE"/>
    <property type="match status" value="1"/>
</dbReference>
<proteinExistence type="inferred from homology"/>
<evidence type="ECO:0000259" key="3">
    <source>
        <dbReference type="SMART" id="SM00903"/>
    </source>
</evidence>
<dbReference type="Gene3D" id="2.30.110.10">
    <property type="entry name" value="Electron Transport, Fmn-binding Protein, Chain A"/>
    <property type="match status" value="1"/>
</dbReference>
<evidence type="ECO:0000313" key="4">
    <source>
        <dbReference type="EMBL" id="THF65350.1"/>
    </source>
</evidence>
<keyword evidence="2" id="KW-0560">Oxidoreductase</keyword>
<reference evidence="4 5" key="1">
    <citation type="submission" date="2019-04" db="EMBL/GenBank/DDBJ databases">
        <title>Azoarcus rhizosphaerae sp. nov. isolated from rhizosphere of Ficus religiosa.</title>
        <authorList>
            <person name="Lin S.-Y."/>
            <person name="Hameed A."/>
            <person name="Hsu Y.-H."/>
            <person name="Young C.-C."/>
        </authorList>
    </citation>
    <scope>NUCLEOTIDE SEQUENCE [LARGE SCALE GENOMIC DNA]</scope>
    <source>
        <strain evidence="4 5">CC-YHH848</strain>
    </source>
</reference>
<dbReference type="InterPro" id="IPR012349">
    <property type="entry name" value="Split_barrel_FMN-bd"/>
</dbReference>
<dbReference type="Pfam" id="PF01613">
    <property type="entry name" value="Flavin_Reduct"/>
    <property type="match status" value="1"/>
</dbReference>
<comment type="similarity">
    <text evidence="1">Belongs to the non-flavoprotein flavin reductase family.</text>
</comment>